<protein>
    <submittedName>
        <fullName evidence="7">Protein FRG1</fullName>
    </submittedName>
</protein>
<organism evidence="7">
    <name type="scientific">Hydatigena taeniaeformis</name>
    <name type="common">Feline tapeworm</name>
    <name type="synonym">Taenia taeniaeformis</name>
    <dbReference type="NCBI Taxonomy" id="6205"/>
    <lineage>
        <taxon>Eukaryota</taxon>
        <taxon>Metazoa</taxon>
        <taxon>Spiralia</taxon>
        <taxon>Lophotrochozoa</taxon>
        <taxon>Platyhelminthes</taxon>
        <taxon>Cestoda</taxon>
        <taxon>Eucestoda</taxon>
        <taxon>Cyclophyllidea</taxon>
        <taxon>Taeniidae</taxon>
        <taxon>Hydatigera</taxon>
    </lineage>
</organism>
<dbReference type="GO" id="GO:0051015">
    <property type="term" value="F:actin filament binding"/>
    <property type="evidence" value="ECO:0007669"/>
    <property type="project" value="TreeGrafter"/>
</dbReference>
<evidence type="ECO:0000256" key="1">
    <source>
        <dbReference type="ARBA" id="ARBA00004604"/>
    </source>
</evidence>
<proteinExistence type="inferred from homology"/>
<dbReference type="InterPro" id="IPR010414">
    <property type="entry name" value="FRG1"/>
</dbReference>
<dbReference type="Gene3D" id="2.80.10.50">
    <property type="match status" value="1"/>
</dbReference>
<name>A0A0R3WL59_HYDTA</name>
<evidence type="ECO:0000313" key="5">
    <source>
        <dbReference type="EMBL" id="VDM18079.1"/>
    </source>
</evidence>
<dbReference type="PANTHER" id="PTHR12928:SF0">
    <property type="entry name" value="FSHD REGION GENE 1"/>
    <property type="match status" value="1"/>
</dbReference>
<reference evidence="7" key="1">
    <citation type="submission" date="2017-02" db="UniProtKB">
        <authorList>
            <consortium name="WormBaseParasite"/>
        </authorList>
    </citation>
    <scope>IDENTIFICATION</scope>
</reference>
<dbReference type="GO" id="GO:0071013">
    <property type="term" value="C:catalytic step 2 spliceosome"/>
    <property type="evidence" value="ECO:0007669"/>
    <property type="project" value="TreeGrafter"/>
</dbReference>
<dbReference type="PANTHER" id="PTHR12928">
    <property type="entry name" value="FRG1 PROTEIN"/>
    <property type="match status" value="1"/>
</dbReference>
<dbReference type="CDD" id="cd23338">
    <property type="entry name" value="beta-trefoil_FSCN_FRG1"/>
    <property type="match status" value="1"/>
</dbReference>
<dbReference type="EMBL" id="UYWX01000336">
    <property type="protein sequence ID" value="VDM18079.1"/>
    <property type="molecule type" value="Genomic_DNA"/>
</dbReference>
<dbReference type="InterPro" id="IPR008999">
    <property type="entry name" value="Actin-crosslinking"/>
</dbReference>
<dbReference type="GO" id="GO:0055120">
    <property type="term" value="C:striated muscle dense body"/>
    <property type="evidence" value="ECO:0007669"/>
    <property type="project" value="TreeGrafter"/>
</dbReference>
<evidence type="ECO:0000313" key="6">
    <source>
        <dbReference type="Proteomes" id="UP000274429"/>
    </source>
</evidence>
<gene>
    <name evidence="5" type="ORF">TTAC_LOCUS1481</name>
</gene>
<sequence>MDAYALVKSGKLKLKGHEDKPKKRKRKSADTSSTHTAKAIRNAFSEDLIAHGGWWEISKFADIIGPVAIQMTGLAPVQECSSSSSDQLLPIPPAYYLSASDDGFINLGPPRREGEPPDPEEIFTAVKVSDTKVAFKTGYDKYMTADTSVQNLITAAADAIGPREQFEPVFQDGKAALLGFNNCFVSVDGDSDRAICRAQKAGPTEMLVIRSNKDLTHNPLNDLPEEERHGTKKAEYLYVRKFQSWQDKKIRLTREDTVALKDAKRVGNLHECMLDRREKMKSDRYCK</sequence>
<dbReference type="STRING" id="6205.A0A0R3WL59"/>
<feature type="region of interest" description="Disordered" evidence="4">
    <location>
        <begin position="1"/>
        <end position="35"/>
    </location>
</feature>
<dbReference type="Proteomes" id="UP000274429">
    <property type="component" value="Unassembled WGS sequence"/>
</dbReference>
<evidence type="ECO:0000313" key="7">
    <source>
        <dbReference type="WBParaSite" id="TTAC_0000149401-mRNA-1"/>
    </source>
</evidence>
<comment type="subcellular location">
    <subcellularLocation>
        <location evidence="1">Nucleus</location>
        <location evidence="1">Nucleolus</location>
    </subcellularLocation>
</comment>
<keyword evidence="6" id="KW-1185">Reference proteome</keyword>
<reference evidence="5 6" key="2">
    <citation type="submission" date="2018-11" db="EMBL/GenBank/DDBJ databases">
        <authorList>
            <consortium name="Pathogen Informatics"/>
        </authorList>
    </citation>
    <scope>NUCLEOTIDE SEQUENCE [LARGE SCALE GENOMIC DNA]</scope>
</reference>
<evidence type="ECO:0000256" key="4">
    <source>
        <dbReference type="SAM" id="MobiDB-lite"/>
    </source>
</evidence>
<dbReference type="SUPFAM" id="SSF50405">
    <property type="entry name" value="Actin-crosslinking proteins"/>
    <property type="match status" value="1"/>
</dbReference>
<evidence type="ECO:0000256" key="2">
    <source>
        <dbReference type="ARBA" id="ARBA00010878"/>
    </source>
</evidence>
<dbReference type="GO" id="GO:0005730">
    <property type="term" value="C:nucleolus"/>
    <property type="evidence" value="ECO:0007669"/>
    <property type="project" value="UniProtKB-SubCell"/>
</dbReference>
<dbReference type="Pfam" id="PF06229">
    <property type="entry name" value="FRG1"/>
    <property type="match status" value="1"/>
</dbReference>
<evidence type="ECO:0000256" key="3">
    <source>
        <dbReference type="ARBA" id="ARBA00023242"/>
    </source>
</evidence>
<comment type="similarity">
    <text evidence="2">Belongs to the FRG1 family.</text>
</comment>
<dbReference type="AlphaFoldDB" id="A0A0R3WL59"/>
<dbReference type="OrthoDB" id="5539371at2759"/>
<accession>A0A0R3WL59</accession>
<dbReference type="WBParaSite" id="TTAC_0000149401-mRNA-1">
    <property type="protein sequence ID" value="TTAC_0000149401-mRNA-1"/>
    <property type="gene ID" value="TTAC_0000149401"/>
</dbReference>
<keyword evidence="3" id="KW-0539">Nucleus</keyword>